<name>B4J1U9_DROGR</name>
<dbReference type="Gene3D" id="2.40.70.10">
    <property type="entry name" value="Acid Proteases"/>
    <property type="match status" value="1"/>
</dbReference>
<dbReference type="PROSITE" id="PS00141">
    <property type="entry name" value="ASP_PROTEASE"/>
    <property type="match status" value="1"/>
</dbReference>
<dbReference type="SUPFAM" id="SSF50630">
    <property type="entry name" value="Acid proteases"/>
    <property type="match status" value="1"/>
</dbReference>
<dbReference type="InParanoid" id="B4J1U9"/>
<dbReference type="EMBL" id="CH916366">
    <property type="protein sequence ID" value="EDV98029.1"/>
    <property type="molecule type" value="Genomic_DNA"/>
</dbReference>
<dbReference type="AlphaFoldDB" id="B4J1U9"/>
<accession>B4J1U9</accession>
<evidence type="ECO:0000313" key="1">
    <source>
        <dbReference type="EMBL" id="EDV98029.1"/>
    </source>
</evidence>
<dbReference type="InterPro" id="IPR001969">
    <property type="entry name" value="Aspartic_peptidase_AS"/>
</dbReference>
<organism evidence="2">
    <name type="scientific">Drosophila grimshawi</name>
    <name type="common">Hawaiian fruit fly</name>
    <name type="synonym">Idiomyia grimshawi</name>
    <dbReference type="NCBI Taxonomy" id="7222"/>
    <lineage>
        <taxon>Eukaryota</taxon>
        <taxon>Metazoa</taxon>
        <taxon>Ecdysozoa</taxon>
        <taxon>Arthropoda</taxon>
        <taxon>Hexapoda</taxon>
        <taxon>Insecta</taxon>
        <taxon>Pterygota</taxon>
        <taxon>Neoptera</taxon>
        <taxon>Endopterygota</taxon>
        <taxon>Diptera</taxon>
        <taxon>Brachycera</taxon>
        <taxon>Muscomorpha</taxon>
        <taxon>Ephydroidea</taxon>
        <taxon>Drosophilidae</taxon>
        <taxon>Drosophila</taxon>
        <taxon>Hawaiian Drosophila</taxon>
    </lineage>
</organism>
<dbReference type="InterPro" id="IPR021109">
    <property type="entry name" value="Peptidase_aspartic_dom_sf"/>
</dbReference>
<gene>
    <name evidence="1" type="primary">Dgri\GH17201</name>
    <name evidence="1" type="ORF">Dgri_GH17201</name>
</gene>
<dbReference type="Proteomes" id="UP000001070">
    <property type="component" value="Unassembled WGS sequence"/>
</dbReference>
<dbReference type="GO" id="GO:0004190">
    <property type="term" value="F:aspartic-type endopeptidase activity"/>
    <property type="evidence" value="ECO:0007669"/>
    <property type="project" value="InterPro"/>
</dbReference>
<dbReference type="PhylomeDB" id="B4J1U9"/>
<sequence>MRTDCRPFAKVWIGHKELNGLLDTGASVSLLGHGGANLVKELGLELHKACSTVQTAGGSPHRIMGKIRTAMTYNGITKDVDLFPYHGNNRSNWNGLRPNLNRSLNSV</sequence>
<evidence type="ECO:0000313" key="2">
    <source>
        <dbReference type="Proteomes" id="UP000001070"/>
    </source>
</evidence>
<reference evidence="1 2" key="1">
    <citation type="journal article" date="2007" name="Nature">
        <title>Evolution of genes and genomes on the Drosophila phylogeny.</title>
        <authorList>
            <consortium name="Drosophila 12 Genomes Consortium"/>
            <person name="Clark A.G."/>
            <person name="Eisen M.B."/>
            <person name="Smith D.R."/>
            <person name="Bergman C.M."/>
            <person name="Oliver B."/>
            <person name="Markow T.A."/>
            <person name="Kaufman T.C."/>
            <person name="Kellis M."/>
            <person name="Gelbart W."/>
            <person name="Iyer V.N."/>
            <person name="Pollard D.A."/>
            <person name="Sackton T.B."/>
            <person name="Larracuente A.M."/>
            <person name="Singh N.D."/>
            <person name="Abad J.P."/>
            <person name="Abt D.N."/>
            <person name="Adryan B."/>
            <person name="Aguade M."/>
            <person name="Akashi H."/>
            <person name="Anderson W.W."/>
            <person name="Aquadro C.F."/>
            <person name="Ardell D.H."/>
            <person name="Arguello R."/>
            <person name="Artieri C.G."/>
            <person name="Barbash D.A."/>
            <person name="Barker D."/>
            <person name="Barsanti P."/>
            <person name="Batterham P."/>
            <person name="Batzoglou S."/>
            <person name="Begun D."/>
            <person name="Bhutkar A."/>
            <person name="Blanco E."/>
            <person name="Bosak S.A."/>
            <person name="Bradley R.K."/>
            <person name="Brand A.D."/>
            <person name="Brent M.R."/>
            <person name="Brooks A.N."/>
            <person name="Brown R.H."/>
            <person name="Butlin R.K."/>
            <person name="Caggese C."/>
            <person name="Calvi B.R."/>
            <person name="Bernardo de Carvalho A."/>
            <person name="Caspi A."/>
            <person name="Castrezana S."/>
            <person name="Celniker S.E."/>
            <person name="Chang J.L."/>
            <person name="Chapple C."/>
            <person name="Chatterji S."/>
            <person name="Chinwalla A."/>
            <person name="Civetta A."/>
            <person name="Clifton S.W."/>
            <person name="Comeron J.M."/>
            <person name="Costello J.C."/>
            <person name="Coyne J.A."/>
            <person name="Daub J."/>
            <person name="David R.G."/>
            <person name="Delcher A.L."/>
            <person name="Delehaunty K."/>
            <person name="Do C.B."/>
            <person name="Ebling H."/>
            <person name="Edwards K."/>
            <person name="Eickbush T."/>
            <person name="Evans J.D."/>
            <person name="Filipski A."/>
            <person name="Findeiss S."/>
            <person name="Freyhult E."/>
            <person name="Fulton L."/>
            <person name="Fulton R."/>
            <person name="Garcia A.C."/>
            <person name="Gardiner A."/>
            <person name="Garfield D.A."/>
            <person name="Garvin B.E."/>
            <person name="Gibson G."/>
            <person name="Gilbert D."/>
            <person name="Gnerre S."/>
            <person name="Godfrey J."/>
            <person name="Good R."/>
            <person name="Gotea V."/>
            <person name="Gravely B."/>
            <person name="Greenberg A.J."/>
            <person name="Griffiths-Jones S."/>
            <person name="Gross S."/>
            <person name="Guigo R."/>
            <person name="Gustafson E.A."/>
            <person name="Haerty W."/>
            <person name="Hahn M.W."/>
            <person name="Halligan D.L."/>
            <person name="Halpern A.L."/>
            <person name="Halter G.M."/>
            <person name="Han M.V."/>
            <person name="Heger A."/>
            <person name="Hillier L."/>
            <person name="Hinrichs A.S."/>
            <person name="Holmes I."/>
            <person name="Hoskins R.A."/>
            <person name="Hubisz M.J."/>
            <person name="Hultmark D."/>
            <person name="Huntley M.A."/>
            <person name="Jaffe D.B."/>
            <person name="Jagadeeshan S."/>
            <person name="Jeck W.R."/>
            <person name="Johnson J."/>
            <person name="Jones C.D."/>
            <person name="Jordan W.C."/>
            <person name="Karpen G.H."/>
            <person name="Kataoka E."/>
            <person name="Keightley P.D."/>
            <person name="Kheradpour P."/>
            <person name="Kirkness E.F."/>
            <person name="Koerich L.B."/>
            <person name="Kristiansen K."/>
            <person name="Kudrna D."/>
            <person name="Kulathinal R.J."/>
            <person name="Kumar S."/>
            <person name="Kwok R."/>
            <person name="Lander E."/>
            <person name="Langley C.H."/>
            <person name="Lapoint R."/>
            <person name="Lazzaro B.P."/>
            <person name="Lee S.J."/>
            <person name="Levesque L."/>
            <person name="Li R."/>
            <person name="Lin C.F."/>
            <person name="Lin M.F."/>
            <person name="Lindblad-Toh K."/>
            <person name="Llopart A."/>
            <person name="Long M."/>
            <person name="Low L."/>
            <person name="Lozovsky E."/>
            <person name="Lu J."/>
            <person name="Luo M."/>
            <person name="Machado C.A."/>
            <person name="Makalowski W."/>
            <person name="Marzo M."/>
            <person name="Matsuda M."/>
            <person name="Matzkin L."/>
            <person name="McAllister B."/>
            <person name="McBride C.S."/>
            <person name="McKernan B."/>
            <person name="McKernan K."/>
            <person name="Mendez-Lago M."/>
            <person name="Minx P."/>
            <person name="Mollenhauer M.U."/>
            <person name="Montooth K."/>
            <person name="Mount S.M."/>
            <person name="Mu X."/>
            <person name="Myers E."/>
            <person name="Negre B."/>
            <person name="Newfeld S."/>
            <person name="Nielsen R."/>
            <person name="Noor M.A."/>
            <person name="O'Grady P."/>
            <person name="Pachter L."/>
            <person name="Papaceit M."/>
            <person name="Parisi M.J."/>
            <person name="Parisi M."/>
            <person name="Parts L."/>
            <person name="Pedersen J.S."/>
            <person name="Pesole G."/>
            <person name="Phillippy A.M."/>
            <person name="Ponting C.P."/>
            <person name="Pop M."/>
            <person name="Porcelli D."/>
            <person name="Powell J.R."/>
            <person name="Prohaska S."/>
            <person name="Pruitt K."/>
            <person name="Puig M."/>
            <person name="Quesneville H."/>
            <person name="Ram K.R."/>
            <person name="Rand D."/>
            <person name="Rasmussen M.D."/>
            <person name="Reed L.K."/>
            <person name="Reenan R."/>
            <person name="Reily A."/>
            <person name="Remington K.A."/>
            <person name="Rieger T.T."/>
            <person name="Ritchie M.G."/>
            <person name="Robin C."/>
            <person name="Rogers Y.H."/>
            <person name="Rohde C."/>
            <person name="Rozas J."/>
            <person name="Rubenfield M.J."/>
            <person name="Ruiz A."/>
            <person name="Russo S."/>
            <person name="Salzberg S.L."/>
            <person name="Sanchez-Gracia A."/>
            <person name="Saranga D.J."/>
            <person name="Sato H."/>
            <person name="Schaeffer S.W."/>
            <person name="Schatz M.C."/>
            <person name="Schlenke T."/>
            <person name="Schwartz R."/>
            <person name="Segarra C."/>
            <person name="Singh R.S."/>
            <person name="Sirot L."/>
            <person name="Sirota M."/>
            <person name="Sisneros N.B."/>
            <person name="Smith C.D."/>
            <person name="Smith T.F."/>
            <person name="Spieth J."/>
            <person name="Stage D.E."/>
            <person name="Stark A."/>
            <person name="Stephan W."/>
            <person name="Strausberg R.L."/>
            <person name="Strempel S."/>
            <person name="Sturgill D."/>
            <person name="Sutton G."/>
            <person name="Sutton G.G."/>
            <person name="Tao W."/>
            <person name="Teichmann S."/>
            <person name="Tobari Y.N."/>
            <person name="Tomimura Y."/>
            <person name="Tsolas J.M."/>
            <person name="Valente V.L."/>
            <person name="Venter E."/>
            <person name="Venter J.C."/>
            <person name="Vicario S."/>
            <person name="Vieira F.G."/>
            <person name="Vilella A.J."/>
            <person name="Villasante A."/>
            <person name="Walenz B."/>
            <person name="Wang J."/>
            <person name="Wasserman M."/>
            <person name="Watts T."/>
            <person name="Wilson D."/>
            <person name="Wilson R.K."/>
            <person name="Wing R.A."/>
            <person name="Wolfner M.F."/>
            <person name="Wong A."/>
            <person name="Wong G.K."/>
            <person name="Wu C.I."/>
            <person name="Wu G."/>
            <person name="Yamamoto D."/>
            <person name="Yang H.P."/>
            <person name="Yang S.P."/>
            <person name="Yorke J.A."/>
            <person name="Yoshida K."/>
            <person name="Zdobnov E."/>
            <person name="Zhang P."/>
            <person name="Zhang Y."/>
            <person name="Zimin A.V."/>
            <person name="Baldwin J."/>
            <person name="Abdouelleil A."/>
            <person name="Abdulkadir J."/>
            <person name="Abebe A."/>
            <person name="Abera B."/>
            <person name="Abreu J."/>
            <person name="Acer S.C."/>
            <person name="Aftuck L."/>
            <person name="Alexander A."/>
            <person name="An P."/>
            <person name="Anderson E."/>
            <person name="Anderson S."/>
            <person name="Arachi H."/>
            <person name="Azer M."/>
            <person name="Bachantsang P."/>
            <person name="Barry A."/>
            <person name="Bayul T."/>
            <person name="Berlin A."/>
            <person name="Bessette D."/>
            <person name="Bloom T."/>
            <person name="Blye J."/>
            <person name="Boguslavskiy L."/>
            <person name="Bonnet C."/>
            <person name="Boukhgalter B."/>
            <person name="Bourzgui I."/>
            <person name="Brown A."/>
            <person name="Cahill P."/>
            <person name="Channer S."/>
            <person name="Cheshatsang Y."/>
            <person name="Chuda L."/>
            <person name="Citroen M."/>
            <person name="Collymore A."/>
            <person name="Cooke P."/>
            <person name="Costello M."/>
            <person name="D'Aco K."/>
            <person name="Daza R."/>
            <person name="De Haan G."/>
            <person name="DeGray S."/>
            <person name="DeMaso C."/>
            <person name="Dhargay N."/>
            <person name="Dooley K."/>
            <person name="Dooley E."/>
            <person name="Doricent M."/>
            <person name="Dorje P."/>
            <person name="Dorjee K."/>
            <person name="Dupes A."/>
            <person name="Elong R."/>
            <person name="Falk J."/>
            <person name="Farina A."/>
            <person name="Faro S."/>
            <person name="Ferguson D."/>
            <person name="Fisher S."/>
            <person name="Foley C.D."/>
            <person name="Franke A."/>
            <person name="Friedrich D."/>
            <person name="Gadbois L."/>
            <person name="Gearin G."/>
            <person name="Gearin C.R."/>
            <person name="Giannoukos G."/>
            <person name="Goode T."/>
            <person name="Graham J."/>
            <person name="Grandbois E."/>
            <person name="Grewal S."/>
            <person name="Gyaltsen K."/>
            <person name="Hafez N."/>
            <person name="Hagos B."/>
            <person name="Hall J."/>
            <person name="Henson C."/>
            <person name="Hollinger A."/>
            <person name="Honan T."/>
            <person name="Huard M.D."/>
            <person name="Hughes L."/>
            <person name="Hurhula B."/>
            <person name="Husby M.E."/>
            <person name="Kamat A."/>
            <person name="Kanga B."/>
            <person name="Kashin S."/>
            <person name="Khazanovich D."/>
            <person name="Kisner P."/>
            <person name="Lance K."/>
            <person name="Lara M."/>
            <person name="Lee W."/>
            <person name="Lennon N."/>
            <person name="Letendre F."/>
            <person name="LeVine R."/>
            <person name="Lipovsky A."/>
            <person name="Liu X."/>
            <person name="Liu J."/>
            <person name="Liu S."/>
            <person name="Lokyitsang T."/>
            <person name="Lokyitsang Y."/>
            <person name="Lubonja R."/>
            <person name="Lui A."/>
            <person name="MacDonald P."/>
            <person name="Magnisalis V."/>
            <person name="Maru K."/>
            <person name="Matthews C."/>
            <person name="McCusker W."/>
            <person name="McDonough S."/>
            <person name="Mehta T."/>
            <person name="Meldrim J."/>
            <person name="Meneus L."/>
            <person name="Mihai O."/>
            <person name="Mihalev A."/>
            <person name="Mihova T."/>
            <person name="Mittelman R."/>
            <person name="Mlenga V."/>
            <person name="Montmayeur A."/>
            <person name="Mulrain L."/>
            <person name="Navidi A."/>
            <person name="Naylor J."/>
            <person name="Negash T."/>
            <person name="Nguyen T."/>
            <person name="Nguyen N."/>
            <person name="Nicol R."/>
            <person name="Norbu C."/>
            <person name="Norbu N."/>
            <person name="Novod N."/>
            <person name="O'Neill B."/>
            <person name="Osman S."/>
            <person name="Markiewicz E."/>
            <person name="Oyono O.L."/>
            <person name="Patti C."/>
            <person name="Phunkhang P."/>
            <person name="Pierre F."/>
            <person name="Priest M."/>
            <person name="Raghuraman S."/>
            <person name="Rege F."/>
            <person name="Reyes R."/>
            <person name="Rise C."/>
            <person name="Rogov P."/>
            <person name="Ross K."/>
            <person name="Ryan E."/>
            <person name="Settipalli S."/>
            <person name="Shea T."/>
            <person name="Sherpa N."/>
            <person name="Shi L."/>
            <person name="Shih D."/>
            <person name="Sparrow T."/>
            <person name="Spaulding J."/>
            <person name="Stalker J."/>
            <person name="Stange-Thomann N."/>
            <person name="Stavropoulos S."/>
            <person name="Stone C."/>
            <person name="Strader C."/>
            <person name="Tesfaye S."/>
            <person name="Thomson T."/>
            <person name="Thoulutsang Y."/>
            <person name="Thoulutsang D."/>
            <person name="Topham K."/>
            <person name="Topping I."/>
            <person name="Tsamla T."/>
            <person name="Vassiliev H."/>
            <person name="Vo A."/>
            <person name="Wangchuk T."/>
            <person name="Wangdi T."/>
            <person name="Weiand M."/>
            <person name="Wilkinson J."/>
            <person name="Wilson A."/>
            <person name="Yadav S."/>
            <person name="Young G."/>
            <person name="Yu Q."/>
            <person name="Zembek L."/>
            <person name="Zhong D."/>
            <person name="Zimmer A."/>
            <person name="Zwirko Z."/>
            <person name="Jaffe D.B."/>
            <person name="Alvarez P."/>
            <person name="Brockman W."/>
            <person name="Butler J."/>
            <person name="Chin C."/>
            <person name="Gnerre S."/>
            <person name="Grabherr M."/>
            <person name="Kleber M."/>
            <person name="Mauceli E."/>
            <person name="MacCallum I."/>
        </authorList>
    </citation>
    <scope>NUCLEOTIDE SEQUENCE [LARGE SCALE GENOMIC DNA]</scope>
    <source>
        <strain evidence="2">Tucson 15287-2541.00</strain>
    </source>
</reference>
<dbReference type="GO" id="GO:0006508">
    <property type="term" value="P:proteolysis"/>
    <property type="evidence" value="ECO:0007669"/>
    <property type="project" value="InterPro"/>
</dbReference>
<protein>
    <submittedName>
        <fullName evidence="1">GH17201</fullName>
    </submittedName>
</protein>
<proteinExistence type="predicted"/>
<keyword evidence="2" id="KW-1185">Reference proteome</keyword>
<dbReference type="HOGENOM" id="CLU_2212624_0_0_1"/>